<proteinExistence type="predicted"/>
<protein>
    <submittedName>
        <fullName evidence="1">Uncharacterized protein</fullName>
    </submittedName>
</protein>
<dbReference type="AlphaFoldDB" id="A0A165HLA5"/>
<evidence type="ECO:0000313" key="1">
    <source>
        <dbReference type="EMBL" id="KZT59436.1"/>
    </source>
</evidence>
<evidence type="ECO:0000313" key="2">
    <source>
        <dbReference type="Proteomes" id="UP000076842"/>
    </source>
</evidence>
<sequence length="132" mass="14062">MVGLAGLHVTTPAPFSVTINSTSTIPLVRHASDYNSEVTSEISTFLPGFAYDNLTTSRIGVLGNTLYDIISDNNGTGFASVSAATLTIDCSPFILAFRTPVSADSPEYYPWGGLWSLNGTDGSQLLFYPTGW</sequence>
<dbReference type="Proteomes" id="UP000076842">
    <property type="component" value="Unassembled WGS sequence"/>
</dbReference>
<name>A0A165HLA5_9BASI</name>
<gene>
    <name evidence="1" type="ORF">CALCODRAFT_191036</name>
</gene>
<reference evidence="1 2" key="1">
    <citation type="journal article" date="2016" name="Mol. Biol. Evol.">
        <title>Comparative Genomics of Early-Diverging Mushroom-Forming Fungi Provides Insights into the Origins of Lignocellulose Decay Capabilities.</title>
        <authorList>
            <person name="Nagy L.G."/>
            <person name="Riley R."/>
            <person name="Tritt A."/>
            <person name="Adam C."/>
            <person name="Daum C."/>
            <person name="Floudas D."/>
            <person name="Sun H."/>
            <person name="Yadav J.S."/>
            <person name="Pangilinan J."/>
            <person name="Larsson K.H."/>
            <person name="Matsuura K."/>
            <person name="Barry K."/>
            <person name="Labutti K."/>
            <person name="Kuo R."/>
            <person name="Ohm R.A."/>
            <person name="Bhattacharya S.S."/>
            <person name="Shirouzu T."/>
            <person name="Yoshinaga Y."/>
            <person name="Martin F.M."/>
            <person name="Grigoriev I.V."/>
            <person name="Hibbett D.S."/>
        </authorList>
    </citation>
    <scope>NUCLEOTIDE SEQUENCE [LARGE SCALE GENOMIC DNA]</scope>
    <source>
        <strain evidence="1 2">HHB12733</strain>
    </source>
</reference>
<dbReference type="OrthoDB" id="2644397at2759"/>
<accession>A0A165HLA5</accession>
<organism evidence="1 2">
    <name type="scientific">Calocera cornea HHB12733</name>
    <dbReference type="NCBI Taxonomy" id="1353952"/>
    <lineage>
        <taxon>Eukaryota</taxon>
        <taxon>Fungi</taxon>
        <taxon>Dikarya</taxon>
        <taxon>Basidiomycota</taxon>
        <taxon>Agaricomycotina</taxon>
        <taxon>Dacrymycetes</taxon>
        <taxon>Dacrymycetales</taxon>
        <taxon>Dacrymycetaceae</taxon>
        <taxon>Calocera</taxon>
    </lineage>
</organism>
<dbReference type="EMBL" id="KV423940">
    <property type="protein sequence ID" value="KZT59436.1"/>
    <property type="molecule type" value="Genomic_DNA"/>
</dbReference>
<dbReference type="InParanoid" id="A0A165HLA5"/>
<keyword evidence="2" id="KW-1185">Reference proteome</keyword>